<gene>
    <name evidence="2" type="ORF">PCOR1329_LOCUS39274</name>
</gene>
<evidence type="ECO:0008006" key="4">
    <source>
        <dbReference type="Google" id="ProtNLM"/>
    </source>
</evidence>
<evidence type="ECO:0000313" key="2">
    <source>
        <dbReference type="EMBL" id="CAK0845491.1"/>
    </source>
</evidence>
<keyword evidence="3" id="KW-1185">Reference proteome</keyword>
<reference evidence="2" key="1">
    <citation type="submission" date="2023-10" db="EMBL/GenBank/DDBJ databases">
        <authorList>
            <person name="Chen Y."/>
            <person name="Shah S."/>
            <person name="Dougan E. K."/>
            <person name="Thang M."/>
            <person name="Chan C."/>
        </authorList>
    </citation>
    <scope>NUCLEOTIDE SEQUENCE [LARGE SCALE GENOMIC DNA]</scope>
</reference>
<sequence length="296" mass="31492">MANQPARAPPWPNCSRSSSQPWATSATYYGVCDSRPDQLDGERGTACAGLACGRGRPPAGLKLEILSNDSELMDASTPRTHGPDTWAFSSARGDSRASAADARSPTREWSAPDAAWARIRTPSPEPLAWQQSAPAKPPQWLPWQPPAVPQPPEPAAPRERGPAPPAGEAKAAAAKQERTQGGVPEMPERPGAREASSGLPPGFRGVLSVGSVGHPYACREPCKYVRKSRGCKDGAQCDRCHACVWSYYSRRDALGGLESDDAPPRATFCCPRMHVPTALVGADALHFESAVLLLPS</sequence>
<feature type="compositionally biased region" description="Low complexity" evidence="1">
    <location>
        <begin position="89"/>
        <end position="103"/>
    </location>
</feature>
<feature type="region of interest" description="Disordered" evidence="1">
    <location>
        <begin position="72"/>
        <end position="202"/>
    </location>
</feature>
<evidence type="ECO:0000313" key="3">
    <source>
        <dbReference type="Proteomes" id="UP001189429"/>
    </source>
</evidence>
<organism evidence="2 3">
    <name type="scientific">Prorocentrum cordatum</name>
    <dbReference type="NCBI Taxonomy" id="2364126"/>
    <lineage>
        <taxon>Eukaryota</taxon>
        <taxon>Sar</taxon>
        <taxon>Alveolata</taxon>
        <taxon>Dinophyceae</taxon>
        <taxon>Prorocentrales</taxon>
        <taxon>Prorocentraceae</taxon>
        <taxon>Prorocentrum</taxon>
    </lineage>
</organism>
<accession>A0ABN9THT7</accession>
<feature type="compositionally biased region" description="Pro residues" evidence="1">
    <location>
        <begin position="135"/>
        <end position="155"/>
    </location>
</feature>
<name>A0ABN9THT7_9DINO</name>
<dbReference type="Proteomes" id="UP001189429">
    <property type="component" value="Unassembled WGS sequence"/>
</dbReference>
<evidence type="ECO:0000256" key="1">
    <source>
        <dbReference type="SAM" id="MobiDB-lite"/>
    </source>
</evidence>
<dbReference type="EMBL" id="CAUYUJ010014742">
    <property type="protein sequence ID" value="CAK0845491.1"/>
    <property type="molecule type" value="Genomic_DNA"/>
</dbReference>
<feature type="region of interest" description="Disordered" evidence="1">
    <location>
        <begin position="1"/>
        <end position="21"/>
    </location>
</feature>
<protein>
    <recommendedName>
        <fullName evidence="4">C3H1-type domain-containing protein</fullName>
    </recommendedName>
</protein>
<comment type="caution">
    <text evidence="2">The sequence shown here is derived from an EMBL/GenBank/DDBJ whole genome shotgun (WGS) entry which is preliminary data.</text>
</comment>
<proteinExistence type="predicted"/>